<evidence type="ECO:0000256" key="3">
    <source>
        <dbReference type="SAM" id="MobiDB-lite"/>
    </source>
</evidence>
<proteinExistence type="predicted"/>
<dbReference type="Pfam" id="PF00651">
    <property type="entry name" value="BTB"/>
    <property type="match status" value="1"/>
</dbReference>
<dbReference type="GO" id="GO:0005634">
    <property type="term" value="C:nucleus"/>
    <property type="evidence" value="ECO:0007669"/>
    <property type="project" value="TreeGrafter"/>
</dbReference>
<dbReference type="SUPFAM" id="SSF54695">
    <property type="entry name" value="POZ domain"/>
    <property type="match status" value="1"/>
</dbReference>
<feature type="domain" description="BTB" evidence="4">
    <location>
        <begin position="39"/>
        <end position="104"/>
    </location>
</feature>
<evidence type="ECO:0000313" key="6">
    <source>
        <dbReference type="EMBL" id="CAD7252723.1"/>
    </source>
</evidence>
<dbReference type="Proteomes" id="UP000677054">
    <property type="component" value="Unassembled WGS sequence"/>
</dbReference>
<dbReference type="PROSITE" id="PS50097">
    <property type="entry name" value="BTB"/>
    <property type="match status" value="1"/>
</dbReference>
<accession>A0A7R9AEU6</accession>
<feature type="region of interest" description="Disordered" evidence="3">
    <location>
        <begin position="165"/>
        <end position="215"/>
    </location>
</feature>
<keyword evidence="2" id="KW-0862">Zinc</keyword>
<dbReference type="GO" id="GO:0048666">
    <property type="term" value="P:neuron development"/>
    <property type="evidence" value="ECO:0007669"/>
    <property type="project" value="UniProtKB-ARBA"/>
</dbReference>
<dbReference type="InterPro" id="IPR000210">
    <property type="entry name" value="BTB/POZ_dom"/>
</dbReference>
<dbReference type="InterPro" id="IPR013087">
    <property type="entry name" value="Znf_C2H2_type"/>
</dbReference>
<dbReference type="GO" id="GO:0003006">
    <property type="term" value="P:developmental process involved in reproduction"/>
    <property type="evidence" value="ECO:0007669"/>
    <property type="project" value="UniProtKB-ARBA"/>
</dbReference>
<name>A0A7R9AEU6_9CRUS</name>
<dbReference type="PANTHER" id="PTHR23110:SF99">
    <property type="entry name" value="BROAD-COMPLEX CORE PROTEIN ISOFORM 6"/>
    <property type="match status" value="1"/>
</dbReference>
<dbReference type="EMBL" id="LR904279">
    <property type="protein sequence ID" value="CAD7252723.1"/>
    <property type="molecule type" value="Genomic_DNA"/>
</dbReference>
<keyword evidence="7" id="KW-1185">Reference proteome</keyword>
<keyword evidence="2" id="KW-0863">Zinc-finger</keyword>
<keyword evidence="2" id="KW-0479">Metal-binding</keyword>
<dbReference type="GO" id="GO:0008270">
    <property type="term" value="F:zinc ion binding"/>
    <property type="evidence" value="ECO:0007669"/>
    <property type="project" value="UniProtKB-KW"/>
</dbReference>
<dbReference type="PANTHER" id="PTHR23110">
    <property type="entry name" value="BTB DOMAIN TRANSCRIPTION FACTOR"/>
    <property type="match status" value="1"/>
</dbReference>
<sequence>MKLSFKTAAMSNKYNLKWNSHHAETFLSFENLRHREMFVDVTLSCNGQFVKAHKLVLCAGSGYFERVLDKDGPVIPIIHFYGVEMHLLKLLVEFMYCGEVEVPASDLEKFIEVAENLEVKGLKGEKSKRDMHGASGTTIPVSDVEDALAHKRKIASQAWQGLGECHYPPSKVSRSHAPMPRSKPRFIGPDPQRSGAAPSPSQAHPEGNESTSADGVMIKNESEVDEIDDAQDTLDSTSVAAEEGQWDEHSQASYFAEGMEGEPEMPVNIPPEVDPQTLEVVQKYVWCGWTQSGMRLFFCGACYYKSSRKDNAVTHSRQHTQEKPY</sequence>
<dbReference type="AlphaFoldDB" id="A0A7R9AEU6"/>
<dbReference type="InterPro" id="IPR036236">
    <property type="entry name" value="Znf_C2H2_sf"/>
</dbReference>
<feature type="domain" description="C2H2-type" evidence="5">
    <location>
        <begin position="297"/>
        <end position="324"/>
    </location>
</feature>
<dbReference type="OrthoDB" id="10261408at2759"/>
<reference evidence="6" key="1">
    <citation type="submission" date="2020-11" db="EMBL/GenBank/DDBJ databases">
        <authorList>
            <person name="Tran Van P."/>
        </authorList>
    </citation>
    <scope>NUCLEOTIDE SEQUENCE</scope>
</reference>
<dbReference type="PROSITE" id="PS50157">
    <property type="entry name" value="ZINC_FINGER_C2H2_2"/>
    <property type="match status" value="1"/>
</dbReference>
<dbReference type="SMART" id="SM00225">
    <property type="entry name" value="BTB"/>
    <property type="match status" value="1"/>
</dbReference>
<dbReference type="SUPFAM" id="SSF57667">
    <property type="entry name" value="beta-beta-alpha zinc fingers"/>
    <property type="match status" value="1"/>
</dbReference>
<dbReference type="CDD" id="cd18315">
    <property type="entry name" value="BTB_POZ_BAB-like"/>
    <property type="match status" value="1"/>
</dbReference>
<evidence type="ECO:0000259" key="5">
    <source>
        <dbReference type="PROSITE" id="PS50157"/>
    </source>
</evidence>
<evidence type="ECO:0000256" key="1">
    <source>
        <dbReference type="ARBA" id="ARBA00023242"/>
    </source>
</evidence>
<dbReference type="Gene3D" id="3.30.710.10">
    <property type="entry name" value="Potassium Channel Kv1.1, Chain A"/>
    <property type="match status" value="1"/>
</dbReference>
<evidence type="ECO:0000313" key="7">
    <source>
        <dbReference type="Proteomes" id="UP000677054"/>
    </source>
</evidence>
<dbReference type="GO" id="GO:0048513">
    <property type="term" value="P:animal organ development"/>
    <property type="evidence" value="ECO:0007669"/>
    <property type="project" value="UniProtKB-ARBA"/>
</dbReference>
<dbReference type="GO" id="GO:0006357">
    <property type="term" value="P:regulation of transcription by RNA polymerase II"/>
    <property type="evidence" value="ECO:0007669"/>
    <property type="project" value="TreeGrafter"/>
</dbReference>
<dbReference type="InterPro" id="IPR051095">
    <property type="entry name" value="Dros_DevTransReg"/>
</dbReference>
<gene>
    <name evidence="6" type="ORF">DSTB1V02_LOCUS12478</name>
</gene>
<organism evidence="6">
    <name type="scientific">Darwinula stevensoni</name>
    <dbReference type="NCBI Taxonomy" id="69355"/>
    <lineage>
        <taxon>Eukaryota</taxon>
        <taxon>Metazoa</taxon>
        <taxon>Ecdysozoa</taxon>
        <taxon>Arthropoda</taxon>
        <taxon>Crustacea</taxon>
        <taxon>Oligostraca</taxon>
        <taxon>Ostracoda</taxon>
        <taxon>Podocopa</taxon>
        <taxon>Podocopida</taxon>
        <taxon>Darwinulocopina</taxon>
        <taxon>Darwinuloidea</taxon>
        <taxon>Darwinulidae</taxon>
        <taxon>Darwinula</taxon>
    </lineage>
</organism>
<dbReference type="InterPro" id="IPR011333">
    <property type="entry name" value="SKP1/BTB/POZ_sf"/>
</dbReference>
<dbReference type="EMBL" id="CAJPEV010004762">
    <property type="protein sequence ID" value="CAG0902270.1"/>
    <property type="molecule type" value="Genomic_DNA"/>
</dbReference>
<evidence type="ECO:0008006" key="8">
    <source>
        <dbReference type="Google" id="ProtNLM"/>
    </source>
</evidence>
<protein>
    <recommendedName>
        <fullName evidence="8">BTB domain-containing protein</fullName>
    </recommendedName>
</protein>
<feature type="non-terminal residue" evidence="6">
    <location>
        <position position="325"/>
    </location>
</feature>
<evidence type="ECO:0000256" key="2">
    <source>
        <dbReference type="PROSITE-ProRule" id="PRU00042"/>
    </source>
</evidence>
<evidence type="ECO:0000259" key="4">
    <source>
        <dbReference type="PROSITE" id="PS50097"/>
    </source>
</evidence>
<keyword evidence="1" id="KW-0539">Nucleus</keyword>